<sequence length="377" mass="42932">MEMAKGLKEVGHEIFFIVEDSPFGYASETNRRRLKELKKISEDALIVSAPKVTNSVQKISLGLTSLQLMIKGALFIKKNKLNEGVFILARHAYSLRKMFSKQKAKLKLSIIYDLVPLELSRMKLFDSSRVEGILKVLKSSIEASDALIVSTKHTYEQLRKALNVNKPYLLFPPPLRDLPRLDVQTMKRILRTYGISGRSTLSYLGSLEPKRLYPLIRMLDGLSLIDNNFEFVLMGCFREDELELVKASVPSNVDLKVIRCPPDAVSVSVISVSRAFVFPTLAEGFGIPPLEALSLRTKVVLPRIPPFTEIYPEDCIFFVKDPMSPRCWKEAINNALEADVPEYCFKFPERFKRRKLAENFTKDLERLMNEIQPLSSP</sequence>
<name>A0A977PLM8_9CREN</name>
<evidence type="ECO:0000313" key="3">
    <source>
        <dbReference type="EMBL" id="UXD22500.1"/>
    </source>
</evidence>
<keyword evidence="1" id="KW-0808">Transferase</keyword>
<feature type="domain" description="Glycosyl transferase family 1" evidence="2">
    <location>
        <begin position="199"/>
        <end position="346"/>
    </location>
</feature>
<dbReference type="SUPFAM" id="SSF53756">
    <property type="entry name" value="UDP-Glycosyltransferase/glycogen phosphorylase"/>
    <property type="match status" value="1"/>
</dbReference>
<evidence type="ECO:0000259" key="2">
    <source>
        <dbReference type="Pfam" id="PF00534"/>
    </source>
</evidence>
<keyword evidence="4" id="KW-1185">Reference proteome</keyword>
<gene>
    <name evidence="3" type="ORF">IPA_05560</name>
</gene>
<reference evidence="3" key="1">
    <citation type="submission" date="2013-11" db="EMBL/GenBank/DDBJ databases">
        <title>Comparative genomics of Ignicoccus.</title>
        <authorList>
            <person name="Podar M."/>
        </authorList>
    </citation>
    <scope>NUCLEOTIDE SEQUENCE</scope>
    <source>
        <strain evidence="3">DSM 13166</strain>
    </source>
</reference>
<dbReference type="KEGG" id="ipc:IPA_05560"/>
<organism evidence="3 4">
    <name type="scientific">Ignicoccus pacificus DSM 13166</name>
    <dbReference type="NCBI Taxonomy" id="940294"/>
    <lineage>
        <taxon>Archaea</taxon>
        <taxon>Thermoproteota</taxon>
        <taxon>Thermoprotei</taxon>
        <taxon>Desulfurococcales</taxon>
        <taxon>Desulfurococcaceae</taxon>
        <taxon>Ignicoccus</taxon>
    </lineage>
</organism>
<evidence type="ECO:0000256" key="1">
    <source>
        <dbReference type="ARBA" id="ARBA00022679"/>
    </source>
</evidence>
<protein>
    <recommendedName>
        <fullName evidence="2">Glycosyl transferase family 1 domain-containing protein</fullName>
    </recommendedName>
</protein>
<dbReference type="EMBL" id="CP006868">
    <property type="protein sequence ID" value="UXD22500.1"/>
    <property type="molecule type" value="Genomic_DNA"/>
</dbReference>
<dbReference type="PANTHER" id="PTHR46401">
    <property type="entry name" value="GLYCOSYLTRANSFERASE WBBK-RELATED"/>
    <property type="match status" value="1"/>
</dbReference>
<proteinExistence type="predicted"/>
<dbReference type="Pfam" id="PF00534">
    <property type="entry name" value="Glycos_transf_1"/>
    <property type="match status" value="1"/>
</dbReference>
<dbReference type="PANTHER" id="PTHR46401:SF2">
    <property type="entry name" value="GLYCOSYLTRANSFERASE WBBK-RELATED"/>
    <property type="match status" value="1"/>
</dbReference>
<evidence type="ECO:0000313" key="4">
    <source>
        <dbReference type="Proteomes" id="UP001063698"/>
    </source>
</evidence>
<accession>A0A977PLM8</accession>
<dbReference type="Gene3D" id="3.40.50.2000">
    <property type="entry name" value="Glycogen Phosphorylase B"/>
    <property type="match status" value="2"/>
</dbReference>
<dbReference type="InterPro" id="IPR001296">
    <property type="entry name" value="Glyco_trans_1"/>
</dbReference>
<dbReference type="Proteomes" id="UP001063698">
    <property type="component" value="Chromosome"/>
</dbReference>
<dbReference type="AlphaFoldDB" id="A0A977PLM8"/>
<dbReference type="GO" id="GO:0016757">
    <property type="term" value="F:glycosyltransferase activity"/>
    <property type="evidence" value="ECO:0007669"/>
    <property type="project" value="InterPro"/>
</dbReference>